<protein>
    <submittedName>
        <fullName evidence="1">GSA</fullName>
    </submittedName>
</protein>
<proteinExistence type="predicted"/>
<evidence type="ECO:0000313" key="1">
    <source>
        <dbReference type="EMBL" id="JAE36739.1"/>
    </source>
</evidence>
<accession>A0A0A9HLM0</accession>
<reference evidence="1" key="1">
    <citation type="submission" date="2014-09" db="EMBL/GenBank/DDBJ databases">
        <authorList>
            <person name="Magalhaes I.L.F."/>
            <person name="Oliveira U."/>
            <person name="Santos F.R."/>
            <person name="Vidigal T.H.D.A."/>
            <person name="Brescovit A.D."/>
            <person name="Santos A.J."/>
        </authorList>
    </citation>
    <scope>NUCLEOTIDE SEQUENCE</scope>
    <source>
        <tissue evidence="1">Shoot tissue taken approximately 20 cm above the soil surface</tissue>
    </source>
</reference>
<dbReference type="AlphaFoldDB" id="A0A0A9HLM0"/>
<reference evidence="1" key="2">
    <citation type="journal article" date="2015" name="Data Brief">
        <title>Shoot transcriptome of the giant reed, Arundo donax.</title>
        <authorList>
            <person name="Barrero R.A."/>
            <person name="Guerrero F.D."/>
            <person name="Moolhuijzen P."/>
            <person name="Goolsby J.A."/>
            <person name="Tidwell J."/>
            <person name="Bellgard S.E."/>
            <person name="Bellgard M.I."/>
        </authorList>
    </citation>
    <scope>NUCLEOTIDE SEQUENCE</scope>
    <source>
        <tissue evidence="1">Shoot tissue taken approximately 20 cm above the soil surface</tissue>
    </source>
</reference>
<name>A0A0A9HLM0_ARUDO</name>
<organism evidence="1">
    <name type="scientific">Arundo donax</name>
    <name type="common">Giant reed</name>
    <name type="synonym">Donax arundinaceus</name>
    <dbReference type="NCBI Taxonomy" id="35708"/>
    <lineage>
        <taxon>Eukaryota</taxon>
        <taxon>Viridiplantae</taxon>
        <taxon>Streptophyta</taxon>
        <taxon>Embryophyta</taxon>
        <taxon>Tracheophyta</taxon>
        <taxon>Spermatophyta</taxon>
        <taxon>Magnoliopsida</taxon>
        <taxon>Liliopsida</taxon>
        <taxon>Poales</taxon>
        <taxon>Poaceae</taxon>
        <taxon>PACMAD clade</taxon>
        <taxon>Arundinoideae</taxon>
        <taxon>Arundineae</taxon>
        <taxon>Arundo</taxon>
    </lineage>
</organism>
<dbReference type="EMBL" id="GBRH01161157">
    <property type="protein sequence ID" value="JAE36739.1"/>
    <property type="molecule type" value="Transcribed_RNA"/>
</dbReference>
<sequence length="45" mass="5491">MTDDCRTPRTNIINIFISIHIPHTRTLYRIKNYRLPTNRFEGTDW</sequence>